<accession>A0A254N095</accession>
<dbReference type="Proteomes" id="UP000197446">
    <property type="component" value="Unassembled WGS sequence"/>
</dbReference>
<dbReference type="SUPFAM" id="SSF48317">
    <property type="entry name" value="Acid phosphatase/Vanadium-dependent haloperoxidase"/>
    <property type="match status" value="1"/>
</dbReference>
<keyword evidence="2" id="KW-1185">Reference proteome</keyword>
<dbReference type="RefSeq" id="WP_088485711.1">
    <property type="nucleotide sequence ID" value="NZ_NISI01000013.1"/>
</dbReference>
<dbReference type="GO" id="GO:0003993">
    <property type="term" value="F:acid phosphatase activity"/>
    <property type="evidence" value="ECO:0007669"/>
    <property type="project" value="InterPro"/>
</dbReference>
<dbReference type="InterPro" id="IPR036938">
    <property type="entry name" value="PAP2/HPO_sf"/>
</dbReference>
<dbReference type="Gene3D" id="1.20.144.10">
    <property type="entry name" value="Phosphatidic acid phosphatase type 2/haloperoxidase"/>
    <property type="match status" value="1"/>
</dbReference>
<dbReference type="InterPro" id="IPR001011">
    <property type="entry name" value="Acid_Pase_classA_bac"/>
</dbReference>
<reference evidence="1 2" key="1">
    <citation type="journal article" date="2007" name="Int. J. Syst. Evol. Microbiol.">
        <title>Description of Pelomonas aquatica sp. nov. and Pelomonas puraquae sp. nov., isolated from industrial and haemodialysis water.</title>
        <authorList>
            <person name="Gomila M."/>
            <person name="Bowien B."/>
            <person name="Falsen E."/>
            <person name="Moore E.R."/>
            <person name="Lalucat J."/>
        </authorList>
    </citation>
    <scope>NUCLEOTIDE SEQUENCE [LARGE SCALE GENOMIC DNA]</scope>
    <source>
        <strain evidence="1 2">CCUG 52769</strain>
    </source>
</reference>
<protein>
    <recommendedName>
        <fullName evidence="3">Phosphatidic acid phosphatase type 2/haloperoxidase domain-containing protein</fullName>
    </recommendedName>
</protein>
<organism evidence="1 2">
    <name type="scientific">Roseateles puraquae</name>
    <dbReference type="NCBI Taxonomy" id="431059"/>
    <lineage>
        <taxon>Bacteria</taxon>
        <taxon>Pseudomonadati</taxon>
        <taxon>Pseudomonadota</taxon>
        <taxon>Betaproteobacteria</taxon>
        <taxon>Burkholderiales</taxon>
        <taxon>Sphaerotilaceae</taxon>
        <taxon>Roseateles</taxon>
    </lineage>
</organism>
<gene>
    <name evidence="1" type="ORF">CDO81_23620</name>
</gene>
<evidence type="ECO:0008006" key="3">
    <source>
        <dbReference type="Google" id="ProtNLM"/>
    </source>
</evidence>
<dbReference type="PRINTS" id="PR00483">
    <property type="entry name" value="BACPHPHTASE"/>
</dbReference>
<name>A0A254N095_9BURK</name>
<dbReference type="EMBL" id="NISI01000013">
    <property type="protein sequence ID" value="OWR01756.1"/>
    <property type="molecule type" value="Genomic_DNA"/>
</dbReference>
<dbReference type="AlphaFoldDB" id="A0A254N095"/>
<sequence>MEESRESYAWIKTVMDDKPGPISSPCSEPRCSSVAGQLNFMSGDRPPFQAATLQATLTREATVVECCDAGFKRIIASSAVYGAWSVDSIYSGYGGVSFEVIQFVGTRQEAIEWLHTSAGKAWRSDAVHCALLRYEQPGASEAPVGVQMKKFTLPGGFGGFREDQWRSDYLEIARKGTRDPGLWLSQDNLRALWEGLQSQITDELGKAAGERSLFPTVPLTEAEKSRIRQESSDIAALRTVIAGTPTDDLMGKPNSMELLERVRREVRPYVFQLKLMLGRSRPWQDRNPPELAIQPGEPLFPAHASLPAGHAVLAYTLAELLEQERPVALVDYRGRAKAVAENRVKAGLHWPSDLPISAYMARHLADALAADPRMQRLLAKVNTEWAVPAG</sequence>
<dbReference type="GO" id="GO:0030288">
    <property type="term" value="C:outer membrane-bounded periplasmic space"/>
    <property type="evidence" value="ECO:0007669"/>
    <property type="project" value="InterPro"/>
</dbReference>
<proteinExistence type="predicted"/>
<dbReference type="OrthoDB" id="9780507at2"/>
<evidence type="ECO:0000313" key="2">
    <source>
        <dbReference type="Proteomes" id="UP000197446"/>
    </source>
</evidence>
<comment type="caution">
    <text evidence="1">The sequence shown here is derived from an EMBL/GenBank/DDBJ whole genome shotgun (WGS) entry which is preliminary data.</text>
</comment>
<evidence type="ECO:0000313" key="1">
    <source>
        <dbReference type="EMBL" id="OWR01756.1"/>
    </source>
</evidence>